<accession>A0A518B3Z3</accession>
<dbReference type="AlphaFoldDB" id="A0A518B3Z3"/>
<gene>
    <name evidence="2" type="ORF">Pan216_25250</name>
</gene>
<sequence>MIEDALKSFATLRENVPKLLEALSRGSLRGGSLDPSTRKELQAALQEALHDKLPNLEASFRELLDKDKDADAILADGNQRLNEALKRFEETQDAEAAAKGPDIADHVSRRNTLIKELMALSEPSLFWWAVVSLASLRESEVLDLQRSDRIAVALAALWVATPSRTHPRVVEPRLAKRLTSRPAHSLFPALAMTGLDVPSSLNFSPISFVMRLVTHYVDQTNGPEILPHYDRAIRLAQGIRQGHLGWVDRTGHIDEHDGFSTWLEVEKLEKRVESMPEVSLQQRGDFHIDGWPLEKIDDVLHQCFEDLSGVRSDSEDVIDIIAVQFLRKLPEPAPAPVPRPEAPPMVQDWAMGGSSISCTSLALSQQMEFDSLRNSTIAARTETPMDDASPPRGSGGSRTPGNAIHDWTWLLSNDENATPSSKHASGEGEN</sequence>
<organism evidence="2 3">
    <name type="scientific">Kolteria novifilia</name>
    <dbReference type="NCBI Taxonomy" id="2527975"/>
    <lineage>
        <taxon>Bacteria</taxon>
        <taxon>Pseudomonadati</taxon>
        <taxon>Planctomycetota</taxon>
        <taxon>Planctomycetia</taxon>
        <taxon>Kolteriales</taxon>
        <taxon>Kolteriaceae</taxon>
        <taxon>Kolteria</taxon>
    </lineage>
</organism>
<evidence type="ECO:0000256" key="1">
    <source>
        <dbReference type="SAM" id="MobiDB-lite"/>
    </source>
</evidence>
<protein>
    <submittedName>
        <fullName evidence="2">Uncharacterized protein</fullName>
    </submittedName>
</protein>
<evidence type="ECO:0000313" key="2">
    <source>
        <dbReference type="EMBL" id="QDU61664.1"/>
    </source>
</evidence>
<keyword evidence="3" id="KW-1185">Reference proteome</keyword>
<evidence type="ECO:0000313" key="3">
    <source>
        <dbReference type="Proteomes" id="UP000317093"/>
    </source>
</evidence>
<dbReference type="EMBL" id="CP036279">
    <property type="protein sequence ID" value="QDU61664.1"/>
    <property type="molecule type" value="Genomic_DNA"/>
</dbReference>
<reference evidence="2 3" key="1">
    <citation type="submission" date="2019-02" db="EMBL/GenBank/DDBJ databases">
        <title>Deep-cultivation of Planctomycetes and their phenomic and genomic characterization uncovers novel biology.</title>
        <authorList>
            <person name="Wiegand S."/>
            <person name="Jogler M."/>
            <person name="Boedeker C."/>
            <person name="Pinto D."/>
            <person name="Vollmers J."/>
            <person name="Rivas-Marin E."/>
            <person name="Kohn T."/>
            <person name="Peeters S.H."/>
            <person name="Heuer A."/>
            <person name="Rast P."/>
            <person name="Oberbeckmann S."/>
            <person name="Bunk B."/>
            <person name="Jeske O."/>
            <person name="Meyerdierks A."/>
            <person name="Storesund J.E."/>
            <person name="Kallscheuer N."/>
            <person name="Luecker S."/>
            <person name="Lage O.M."/>
            <person name="Pohl T."/>
            <person name="Merkel B.J."/>
            <person name="Hornburger P."/>
            <person name="Mueller R.-W."/>
            <person name="Bruemmer F."/>
            <person name="Labrenz M."/>
            <person name="Spormann A.M."/>
            <person name="Op den Camp H."/>
            <person name="Overmann J."/>
            <person name="Amann R."/>
            <person name="Jetten M.S.M."/>
            <person name="Mascher T."/>
            <person name="Medema M.H."/>
            <person name="Devos D.P."/>
            <person name="Kaster A.-K."/>
            <person name="Ovreas L."/>
            <person name="Rohde M."/>
            <person name="Galperin M.Y."/>
            <person name="Jogler C."/>
        </authorList>
    </citation>
    <scope>NUCLEOTIDE SEQUENCE [LARGE SCALE GENOMIC DNA]</scope>
    <source>
        <strain evidence="2 3">Pan216</strain>
    </source>
</reference>
<name>A0A518B3Z3_9BACT</name>
<dbReference type="RefSeq" id="WP_145258228.1">
    <property type="nucleotide sequence ID" value="NZ_CP036279.1"/>
</dbReference>
<feature type="compositionally biased region" description="Polar residues" evidence="1">
    <location>
        <begin position="410"/>
        <end position="423"/>
    </location>
</feature>
<proteinExistence type="predicted"/>
<dbReference type="Proteomes" id="UP000317093">
    <property type="component" value="Chromosome"/>
</dbReference>
<feature type="region of interest" description="Disordered" evidence="1">
    <location>
        <begin position="379"/>
        <end position="430"/>
    </location>
</feature>
<dbReference type="KEGG" id="knv:Pan216_25250"/>